<accession>A0A395I5T1</accession>
<evidence type="ECO:0000313" key="2">
    <source>
        <dbReference type="EMBL" id="RAL14548.1"/>
    </source>
</evidence>
<evidence type="ECO:0000256" key="1">
    <source>
        <dbReference type="SAM" id="MobiDB-lite"/>
    </source>
</evidence>
<name>A0A395I5T1_ASPHC</name>
<organism evidence="2 3">
    <name type="scientific">Aspergillus homomorphus (strain CBS 101889)</name>
    <dbReference type="NCBI Taxonomy" id="1450537"/>
    <lineage>
        <taxon>Eukaryota</taxon>
        <taxon>Fungi</taxon>
        <taxon>Dikarya</taxon>
        <taxon>Ascomycota</taxon>
        <taxon>Pezizomycotina</taxon>
        <taxon>Eurotiomycetes</taxon>
        <taxon>Eurotiomycetidae</taxon>
        <taxon>Eurotiales</taxon>
        <taxon>Aspergillaceae</taxon>
        <taxon>Aspergillus</taxon>
        <taxon>Aspergillus subgen. Circumdati</taxon>
    </lineage>
</organism>
<keyword evidence="3" id="KW-1185">Reference proteome</keyword>
<dbReference type="VEuPathDB" id="FungiDB:BO97DRAFT_465051"/>
<feature type="region of interest" description="Disordered" evidence="1">
    <location>
        <begin position="22"/>
        <end position="41"/>
    </location>
</feature>
<dbReference type="RefSeq" id="XP_025553702.1">
    <property type="nucleotide sequence ID" value="XM_025699526.1"/>
</dbReference>
<dbReference type="OrthoDB" id="4499271at2759"/>
<protein>
    <submittedName>
        <fullName evidence="2">Uncharacterized protein</fullName>
    </submittedName>
</protein>
<evidence type="ECO:0000313" key="3">
    <source>
        <dbReference type="Proteomes" id="UP000248961"/>
    </source>
</evidence>
<dbReference type="Proteomes" id="UP000248961">
    <property type="component" value="Unassembled WGS sequence"/>
</dbReference>
<reference evidence="2 3" key="1">
    <citation type="submission" date="2018-02" db="EMBL/GenBank/DDBJ databases">
        <title>The genomes of Aspergillus section Nigri reveals drivers in fungal speciation.</title>
        <authorList>
            <consortium name="DOE Joint Genome Institute"/>
            <person name="Vesth T.C."/>
            <person name="Nybo J."/>
            <person name="Theobald S."/>
            <person name="Brandl J."/>
            <person name="Frisvad J.C."/>
            <person name="Nielsen K.F."/>
            <person name="Lyhne E.K."/>
            <person name="Kogle M.E."/>
            <person name="Kuo A."/>
            <person name="Riley R."/>
            <person name="Clum A."/>
            <person name="Nolan M."/>
            <person name="Lipzen A."/>
            <person name="Salamov A."/>
            <person name="Henrissat B."/>
            <person name="Wiebenga A."/>
            <person name="De vries R.P."/>
            <person name="Grigoriev I.V."/>
            <person name="Mortensen U.H."/>
            <person name="Andersen M.R."/>
            <person name="Baker S.E."/>
        </authorList>
    </citation>
    <scope>NUCLEOTIDE SEQUENCE [LARGE SCALE GENOMIC DNA]</scope>
    <source>
        <strain evidence="2 3">CBS 101889</strain>
    </source>
</reference>
<sequence>MSYAYGPYKGWYGPGFESESQDHKEIEHRIDEDASGSNEPREFKYTGQKLDEQLVSEVMELLAKNGIAAFLFGDMMLRFFGCEVTVRSINLSIPDEFMEKAVQVLRGADFYDGPIEPFEVEESDCYFLVPASYPTGFFAHGCRYFEDTDLDHYAWGAWWRPTHVFHLKPAPGKLGHIDIHLFDHSVSFWDLPAPTLVEDARNYVLSSDRRLPKPVCFGTNRHAIKMISPVRWVEALILLTYRDVHTCHRLFHGRVWPEDLYITFFMAGRSESQDKDLFDKQYLANYLDNCYDCALDDLALDIEHLENVVKIQGSLDARWLRLRDFQPLFQEYFESLFERKRLLFEDYHKSLELLIHEDEQCMEKEKEEEDRLEAFSELPEFRGWDLAFKLRNAAKEQQHKIEKCMWPHGVMIPWALANHDGKAMDDFAQRLAEAWLLPETPFPPTGFPKHYRPIQPTACYPLKDEVRY</sequence>
<dbReference type="GeneID" id="37203815"/>
<feature type="compositionally biased region" description="Basic and acidic residues" evidence="1">
    <location>
        <begin position="22"/>
        <end position="32"/>
    </location>
</feature>
<proteinExistence type="predicted"/>
<gene>
    <name evidence="2" type="ORF">BO97DRAFT_465051</name>
</gene>
<dbReference type="EMBL" id="KZ824274">
    <property type="protein sequence ID" value="RAL14548.1"/>
    <property type="molecule type" value="Genomic_DNA"/>
</dbReference>
<dbReference type="AlphaFoldDB" id="A0A395I5T1"/>